<name>A0A6B3NZU2_9PSED</name>
<evidence type="ECO:0000313" key="2">
    <source>
        <dbReference type="EMBL" id="NER65004.1"/>
    </source>
</evidence>
<accession>A0A6M0D4S2</accession>
<evidence type="ECO:0000313" key="4">
    <source>
        <dbReference type="Proteomes" id="UP000482634"/>
    </source>
</evidence>
<dbReference type="EMBL" id="JAAHBU010000213">
    <property type="protein sequence ID" value="NER65004.1"/>
    <property type="molecule type" value="Genomic_DNA"/>
</dbReference>
<dbReference type="RefSeq" id="WP_163946473.1">
    <property type="nucleotide sequence ID" value="NZ_JAAHBU010000213.1"/>
</dbReference>
<evidence type="ECO:0000313" key="1">
    <source>
        <dbReference type="EMBL" id="NER61170.1"/>
    </source>
</evidence>
<organism evidence="2 4">
    <name type="scientific">Pseudomonas brassicae</name>
    <dbReference type="NCBI Taxonomy" id="2708063"/>
    <lineage>
        <taxon>Bacteria</taxon>
        <taxon>Pseudomonadati</taxon>
        <taxon>Pseudomonadota</taxon>
        <taxon>Gammaproteobacteria</taxon>
        <taxon>Pseudomonadales</taxon>
        <taxon>Pseudomonadaceae</taxon>
        <taxon>Pseudomonas</taxon>
    </lineage>
</organism>
<dbReference type="Proteomes" id="UP000480410">
    <property type="component" value="Unassembled WGS sequence"/>
</dbReference>
<evidence type="ECO:0000313" key="3">
    <source>
        <dbReference type="Proteomes" id="UP000480410"/>
    </source>
</evidence>
<keyword evidence="4" id="KW-1185">Reference proteome</keyword>
<protein>
    <submittedName>
        <fullName evidence="2">Uncharacterized protein</fullName>
    </submittedName>
</protein>
<dbReference type="Proteomes" id="UP000482634">
    <property type="component" value="Unassembled WGS sequence"/>
</dbReference>
<gene>
    <name evidence="1" type="ORF">G3435_16715</name>
    <name evidence="2" type="ORF">G3436_15430</name>
</gene>
<sequence>MNTDHPPMTDWLTNWTVEVTSPSAQLYPNALQQVEVSVRLYPRRDQDVSETELASVRLVAEEDDGSYLELPMKDNGGDWFGSDRRNNYDYHPDRSSSPAAIETDVRDEDAIKTRRFYLHSRARAGVRQTFRAKVTHIIGAQSYEYISNGEHYSAKASVDVISAAPPPLHLA</sequence>
<dbReference type="AlphaFoldDB" id="A0A6B3NZU2"/>
<accession>A0A6B3NZU2</accession>
<dbReference type="EMBL" id="JAAHBV010000361">
    <property type="protein sequence ID" value="NER61170.1"/>
    <property type="molecule type" value="Genomic_DNA"/>
</dbReference>
<comment type="caution">
    <text evidence="2">The sequence shown here is derived from an EMBL/GenBank/DDBJ whole genome shotgun (WGS) entry which is preliminary data.</text>
</comment>
<proteinExistence type="predicted"/>
<reference evidence="3 4" key="1">
    <citation type="submission" date="2020-02" db="EMBL/GenBank/DDBJ databases">
        <title>Broccoli isolated Pseudomonas sp.</title>
        <authorList>
            <person name="Fujikawa T."/>
            <person name="Sawada H."/>
        </authorList>
    </citation>
    <scope>NUCLEOTIDE SEQUENCE [LARGE SCALE GENOMIC DNA]</scope>
    <source>
        <strain evidence="2 4">MAFF212427</strain>
        <strain evidence="1 3">MAFF212428</strain>
    </source>
</reference>